<proteinExistence type="predicted"/>
<evidence type="ECO:0000313" key="4">
    <source>
        <dbReference type="Proteomes" id="UP001259572"/>
    </source>
</evidence>
<evidence type="ECO:0000256" key="1">
    <source>
        <dbReference type="SAM" id="MobiDB-lite"/>
    </source>
</evidence>
<reference evidence="3 4" key="1">
    <citation type="submission" date="2023-05" db="EMBL/GenBank/DDBJ databases">
        <authorList>
            <person name="Guo Y."/>
        </authorList>
    </citation>
    <scope>NUCLEOTIDE SEQUENCE [LARGE SCALE GENOMIC DNA]</scope>
    <source>
        <strain evidence="3 4">GR2756</strain>
    </source>
</reference>
<feature type="region of interest" description="Disordered" evidence="1">
    <location>
        <begin position="254"/>
        <end position="279"/>
    </location>
</feature>
<sequence>MMDTIAGNYAWHGDVRIAFEVEGTGDPLVLLCGFSQSRDVWREAGFVDAFIRNGRKLVLVDPRGHGQSDKPHEPAAYEPELEAGDVLAILDDLAITKADILGYSRGGVTAMELASRHPERCGLLVVGGAHPYDQDLSLYRQAIAEGLEAWVSIIEEHVGTLPESARAMFMANDVEALRAAVALDRPDRSEALSRSGVPMLLYSGTKDPVCAAARSYAAAEGVPFLDLPGMNHMQAFFAVEQVVSAIAAAKKAQGFEPEPGDELSPIPDLVGEPHPRSFM</sequence>
<dbReference type="EMBL" id="JAVUPU010000007">
    <property type="protein sequence ID" value="MDT9600179.1"/>
    <property type="molecule type" value="Genomic_DNA"/>
</dbReference>
<keyword evidence="3" id="KW-0378">Hydrolase</keyword>
<gene>
    <name evidence="3" type="ORF">RQX22_14555</name>
</gene>
<dbReference type="Proteomes" id="UP001259572">
    <property type="component" value="Unassembled WGS sequence"/>
</dbReference>
<protein>
    <submittedName>
        <fullName evidence="3">Alpha/beta hydrolase</fullName>
    </submittedName>
</protein>
<accession>A0ABU3Q9V2</accession>
<feature type="domain" description="AB hydrolase-1" evidence="2">
    <location>
        <begin position="27"/>
        <end position="150"/>
    </location>
</feature>
<dbReference type="InterPro" id="IPR050471">
    <property type="entry name" value="AB_hydrolase"/>
</dbReference>
<dbReference type="RefSeq" id="WP_315727277.1">
    <property type="nucleotide sequence ID" value="NZ_JAVUPU010000007.1"/>
</dbReference>
<dbReference type="GO" id="GO:0016787">
    <property type="term" value="F:hydrolase activity"/>
    <property type="evidence" value="ECO:0007669"/>
    <property type="project" value="UniProtKB-KW"/>
</dbReference>
<keyword evidence="4" id="KW-1185">Reference proteome</keyword>
<dbReference type="PANTHER" id="PTHR43433">
    <property type="entry name" value="HYDROLASE, ALPHA/BETA FOLD FAMILY PROTEIN"/>
    <property type="match status" value="1"/>
</dbReference>
<evidence type="ECO:0000259" key="2">
    <source>
        <dbReference type="Pfam" id="PF00561"/>
    </source>
</evidence>
<organism evidence="3 4">
    <name type="scientific">Sphingosinicella rhizophila</name>
    <dbReference type="NCBI Taxonomy" id="3050082"/>
    <lineage>
        <taxon>Bacteria</taxon>
        <taxon>Pseudomonadati</taxon>
        <taxon>Pseudomonadota</taxon>
        <taxon>Alphaproteobacteria</taxon>
        <taxon>Sphingomonadales</taxon>
        <taxon>Sphingosinicellaceae</taxon>
        <taxon>Sphingosinicella</taxon>
    </lineage>
</organism>
<dbReference type="InterPro" id="IPR000073">
    <property type="entry name" value="AB_hydrolase_1"/>
</dbReference>
<dbReference type="SUPFAM" id="SSF53474">
    <property type="entry name" value="alpha/beta-Hydrolases"/>
    <property type="match status" value="1"/>
</dbReference>
<dbReference type="PRINTS" id="PR00111">
    <property type="entry name" value="ABHYDROLASE"/>
</dbReference>
<dbReference type="InterPro" id="IPR029058">
    <property type="entry name" value="AB_hydrolase_fold"/>
</dbReference>
<dbReference type="Pfam" id="PF00561">
    <property type="entry name" value="Abhydrolase_1"/>
    <property type="match status" value="1"/>
</dbReference>
<dbReference type="PANTHER" id="PTHR43433:SF5">
    <property type="entry name" value="AB HYDROLASE-1 DOMAIN-CONTAINING PROTEIN"/>
    <property type="match status" value="1"/>
</dbReference>
<evidence type="ECO:0000313" key="3">
    <source>
        <dbReference type="EMBL" id="MDT9600179.1"/>
    </source>
</evidence>
<dbReference type="Gene3D" id="3.40.50.1820">
    <property type="entry name" value="alpha/beta hydrolase"/>
    <property type="match status" value="1"/>
</dbReference>
<comment type="caution">
    <text evidence="3">The sequence shown here is derived from an EMBL/GenBank/DDBJ whole genome shotgun (WGS) entry which is preliminary data.</text>
</comment>
<name>A0ABU3Q9V2_9SPHN</name>